<keyword evidence="1" id="KW-0812">Transmembrane</keyword>
<organism evidence="2 3">
    <name type="scientific">Tumebacillus lacus</name>
    <dbReference type="NCBI Taxonomy" id="2995335"/>
    <lineage>
        <taxon>Bacteria</taxon>
        <taxon>Bacillati</taxon>
        <taxon>Bacillota</taxon>
        <taxon>Bacilli</taxon>
        <taxon>Bacillales</taxon>
        <taxon>Alicyclobacillaceae</taxon>
        <taxon>Tumebacillus</taxon>
    </lineage>
</organism>
<comment type="caution">
    <text evidence="2">The sequence shown here is derived from an EMBL/GenBank/DDBJ whole genome shotgun (WGS) entry which is preliminary data.</text>
</comment>
<reference evidence="2 3" key="1">
    <citation type="submission" date="2022-11" db="EMBL/GenBank/DDBJ databases">
        <title>Study of microbial diversity in lake waters.</title>
        <authorList>
            <person name="Zhang J."/>
        </authorList>
    </citation>
    <scope>NUCLEOTIDE SEQUENCE [LARGE SCALE GENOMIC DNA]</scope>
    <source>
        <strain evidence="2 3">DT12</strain>
    </source>
</reference>
<evidence type="ECO:0000313" key="3">
    <source>
        <dbReference type="Proteomes" id="UP001208017"/>
    </source>
</evidence>
<sequence length="122" mass="13820">MLTEQIFRSQEYMVIQAAIAATNFAIGAFTVELKGMEALGNTEMVEKLNNALNKAKADRKFAMSLFEVQMEGNFNSDEDFKKVLDLVHSYNSLIDHSLINGRSAFLPLGAVPHLRFERYEEQ</sequence>
<feature type="transmembrane region" description="Helical" evidence="1">
    <location>
        <begin position="12"/>
        <end position="31"/>
    </location>
</feature>
<evidence type="ECO:0000313" key="2">
    <source>
        <dbReference type="EMBL" id="MCX7570569.1"/>
    </source>
</evidence>
<dbReference type="Proteomes" id="UP001208017">
    <property type="component" value="Unassembled WGS sequence"/>
</dbReference>
<dbReference type="RefSeq" id="WP_267151819.1">
    <property type="nucleotide sequence ID" value="NZ_JAPMLT010000005.1"/>
</dbReference>
<protein>
    <submittedName>
        <fullName evidence="2">Uncharacterized protein</fullName>
    </submittedName>
</protein>
<proteinExistence type="predicted"/>
<dbReference type="EMBL" id="JAPMLT010000005">
    <property type="protein sequence ID" value="MCX7570569.1"/>
    <property type="molecule type" value="Genomic_DNA"/>
</dbReference>
<evidence type="ECO:0000256" key="1">
    <source>
        <dbReference type="SAM" id="Phobius"/>
    </source>
</evidence>
<keyword evidence="1" id="KW-1133">Transmembrane helix</keyword>
<name>A0ABT3X102_9BACL</name>
<accession>A0ABT3X102</accession>
<keyword evidence="1" id="KW-0472">Membrane</keyword>
<keyword evidence="3" id="KW-1185">Reference proteome</keyword>
<gene>
    <name evidence="2" type="ORF">OS242_11400</name>
</gene>